<feature type="compositionally biased region" description="Basic residues" evidence="1">
    <location>
        <begin position="84"/>
        <end position="102"/>
    </location>
</feature>
<name>A0A919MK82_9ACTN</name>
<gene>
    <name evidence="2" type="ORF">Ani05nite_09860</name>
</gene>
<keyword evidence="3" id="KW-1185">Reference proteome</keyword>
<dbReference type="RefSeq" id="WP_203765520.1">
    <property type="nucleotide sequence ID" value="NZ_BAAAYJ010000076.1"/>
</dbReference>
<feature type="region of interest" description="Disordered" evidence="1">
    <location>
        <begin position="70"/>
        <end position="102"/>
    </location>
</feature>
<accession>A0A919MK82</accession>
<dbReference type="AlphaFoldDB" id="A0A919MK82"/>
<evidence type="ECO:0000313" key="3">
    <source>
        <dbReference type="Proteomes" id="UP000647172"/>
    </source>
</evidence>
<evidence type="ECO:0000256" key="1">
    <source>
        <dbReference type="SAM" id="MobiDB-lite"/>
    </source>
</evidence>
<proteinExistence type="predicted"/>
<evidence type="ECO:0000313" key="2">
    <source>
        <dbReference type="EMBL" id="GIE47452.1"/>
    </source>
</evidence>
<organism evidence="2 3">
    <name type="scientific">Actinoplanes nipponensis</name>
    <dbReference type="NCBI Taxonomy" id="135950"/>
    <lineage>
        <taxon>Bacteria</taxon>
        <taxon>Bacillati</taxon>
        <taxon>Actinomycetota</taxon>
        <taxon>Actinomycetes</taxon>
        <taxon>Micromonosporales</taxon>
        <taxon>Micromonosporaceae</taxon>
        <taxon>Actinoplanes</taxon>
    </lineage>
</organism>
<dbReference type="Proteomes" id="UP000647172">
    <property type="component" value="Unassembled WGS sequence"/>
</dbReference>
<dbReference type="EMBL" id="BOMQ01000011">
    <property type="protein sequence ID" value="GIE47452.1"/>
    <property type="molecule type" value="Genomic_DNA"/>
</dbReference>
<comment type="caution">
    <text evidence="2">The sequence shown here is derived from an EMBL/GenBank/DDBJ whole genome shotgun (WGS) entry which is preliminary data.</text>
</comment>
<sequence length="102" mass="11322">MSPHPVLAQYRLVRHADGGWSLIRAGVPRCAWTGPWPPAAILRIASQAVRSETGCRTGWRRVGFGGEAVHYRPFTPSADGHPERRARRPARRPGPRRSRPPG</sequence>
<protein>
    <submittedName>
        <fullName evidence="2">Uncharacterized protein</fullName>
    </submittedName>
</protein>
<reference evidence="2" key="1">
    <citation type="submission" date="2021-01" db="EMBL/GenBank/DDBJ databases">
        <title>Whole genome shotgun sequence of Actinoplanes nipponensis NBRC 14063.</title>
        <authorList>
            <person name="Komaki H."/>
            <person name="Tamura T."/>
        </authorList>
    </citation>
    <scope>NUCLEOTIDE SEQUENCE</scope>
    <source>
        <strain evidence="2">NBRC 14063</strain>
    </source>
</reference>